<evidence type="ECO:0000313" key="12">
    <source>
        <dbReference type="EMBL" id="SPD96531.1"/>
    </source>
</evidence>
<reference evidence="3 19" key="5">
    <citation type="journal article" date="2018" name="MBio">
        <title>Genomic Analysis of Hospital Plumbing Reveals Diverse Reservoir of Bacterial Plasmids Conferring Carbapenem Resistance.</title>
        <authorList>
            <consortium name="NISC Comparative Sequencing Program"/>
            <person name="Weingarten R.A."/>
            <person name="Johnson R.C."/>
            <person name="Conlan S."/>
            <person name="Ramsburg A.M."/>
            <person name="Dekker J.P."/>
            <person name="Lau A.F."/>
            <person name="Khil P."/>
            <person name="Odom R.T."/>
            <person name="Deming C."/>
            <person name="Park M."/>
            <person name="Thomas P.J."/>
            <person name="Henderson D.K."/>
            <person name="Palmore T.N."/>
            <person name="Segre J.A."/>
            <person name="Frank K.M."/>
        </authorList>
    </citation>
    <scope>NUCLEOTIDE SEQUENCE [LARGE SCALE GENOMIC DNA]</scope>
    <source>
        <strain evidence="3 19">ECONIH4</strain>
        <plasmid evidence="19">peco-c85f</plasmid>
        <plasmid evidence="3">pECO-c85f</plasmid>
    </source>
</reference>
<dbReference type="EMBL" id="LT985250">
    <property type="protein sequence ID" value="SPD98370.1"/>
    <property type="molecule type" value="Genomic_DNA"/>
</dbReference>
<evidence type="ECO:0000313" key="4">
    <source>
        <dbReference type="EMBL" id="AXO10502.1"/>
    </source>
</evidence>
<gene>
    <name evidence="8" type="ORF">BK300_21610</name>
    <name evidence="3" type="ORF">C3F40_30120</name>
    <name evidence="4" type="ORF">DS732_30700</name>
    <name evidence="5" type="ORF">FPS11_19885</name>
    <name evidence="6" type="ORF">HMV95_18900</name>
    <name evidence="9" type="ORF">RCS1TR83_P0058</name>
    <name evidence="10" type="ORF">RCS24TR548_P0046</name>
    <name evidence="12" type="ORF">RCS28TR552_P0038</name>
    <name evidence="11" type="ORF">RCS30_P0061</name>
    <name evidence="14" type="ORF">RCS38_P0043</name>
    <name evidence="13" type="ORF">RCS39_P0040</name>
    <name evidence="15" type="ORF">RCS46_P0208</name>
    <name evidence="16" type="ORF">RCS54TR726_P0024</name>
    <name evidence="7" type="ORF">WR15_21130</name>
</gene>
<geneLocation type="plasmid" evidence="16">
    <name>RCS54TR726_p</name>
</geneLocation>
<evidence type="ECO:0000313" key="19">
    <source>
        <dbReference type="Proteomes" id="UP000239554"/>
    </source>
</evidence>
<dbReference type="EMBL" id="LT985224">
    <property type="protein sequence ID" value="SPD96116.1"/>
    <property type="molecule type" value="Genomic_DNA"/>
</dbReference>
<evidence type="ECO:0000313" key="20">
    <source>
        <dbReference type="Proteomes" id="UP000256244"/>
    </source>
</evidence>
<evidence type="ECO:0000313" key="7">
    <source>
        <dbReference type="EMBL" id="KNF64888.1"/>
    </source>
</evidence>
<name>A0A066PY86_ECOLX</name>
<evidence type="ECO:0000313" key="21">
    <source>
        <dbReference type="Proteomes" id="UP000543252"/>
    </source>
</evidence>
<geneLocation type="plasmid" evidence="15">
    <name>RCS46_p</name>
</geneLocation>
<accession>A0A066PY86</accession>
<evidence type="ECO:0000313" key="16">
    <source>
        <dbReference type="EMBL" id="SPD99593.1"/>
    </source>
</evidence>
<dbReference type="EMBL" id="CP031549">
    <property type="protein sequence ID" value="AXO10502.1"/>
    <property type="molecule type" value="Genomic_DNA"/>
</dbReference>
<dbReference type="AlphaFoldDB" id="A0A066PY86"/>
<dbReference type="EMBL" id="LT985244">
    <property type="protein sequence ID" value="SPD98255.1"/>
    <property type="molecule type" value="Genomic_DNA"/>
</dbReference>
<reference evidence="6" key="4">
    <citation type="journal article" date="2018" name="Genome Biol.">
        <title>SKESA: strategic k-mer extension for scrupulous assemblies.</title>
        <authorList>
            <person name="Souvorov A."/>
            <person name="Agarwala R."/>
            <person name="Lipman D.J."/>
        </authorList>
    </citation>
    <scope>NUCLEOTIDE SEQUENCE [LARGE SCALE GENOMIC DNA]</scope>
    <source>
        <strain evidence="6">EuSCAPE_DE065</strain>
    </source>
</reference>
<protein>
    <recommendedName>
        <fullName evidence="22">MobI</fullName>
    </recommendedName>
</protein>
<evidence type="ECO:0000313" key="2">
    <source>
        <dbReference type="EMBL" id="AIY23065.1"/>
    </source>
</evidence>
<dbReference type="Pfam" id="PF19456">
    <property type="entry name" value="MobI"/>
    <property type="match status" value="1"/>
</dbReference>
<dbReference type="Proteomes" id="UP000846355">
    <property type="component" value="Unassembled WGS sequence"/>
</dbReference>
<dbReference type="Proteomes" id="UP000184077">
    <property type="component" value="Unassembled WGS sequence"/>
</dbReference>
<evidence type="ECO:0000313" key="14">
    <source>
        <dbReference type="EMBL" id="SPD98370.1"/>
    </source>
</evidence>
<dbReference type="Proteomes" id="UP000239554">
    <property type="component" value="Plasmid pECO-c85f"/>
</dbReference>
<feature type="coiled-coil region" evidence="1">
    <location>
        <begin position="159"/>
        <end position="186"/>
    </location>
</feature>
<evidence type="ECO:0000313" key="3">
    <source>
        <dbReference type="EMBL" id="AUY05835.1"/>
    </source>
</evidence>
<geneLocation type="plasmid" evidence="13">
    <name>RCS39_p</name>
</geneLocation>
<evidence type="ECO:0000313" key="9">
    <source>
        <dbReference type="EMBL" id="SPD95312.1"/>
    </source>
</evidence>
<dbReference type="EMBL" id="LT985249">
    <property type="protein sequence ID" value="SPD98781.1"/>
    <property type="molecule type" value="Genomic_DNA"/>
</dbReference>
<evidence type="ECO:0000313" key="6">
    <source>
        <dbReference type="EMBL" id="HAJ5960308.1"/>
    </source>
</evidence>
<reference evidence="8 18" key="3">
    <citation type="submission" date="2016-10" db="EMBL/GenBank/DDBJ databases">
        <title>Comprehensive resistome analysis reveals the prevalence of NDM and MCR-1 in Chinese poultry production.</title>
        <authorList>
            <person name="Wang Y."/>
            <person name="Zhang R."/>
            <person name="Li J."/>
            <person name="Wu Z."/>
            <person name="Wenjuan Y."/>
            <person name="Schwarz S."/>
            <person name="Tyrrell J."/>
            <person name="Zheng Y."/>
            <person name="Wang S."/>
            <person name="Shen Z."/>
            <person name="Liu Z."/>
            <person name="Lei L."/>
            <person name="Li M."/>
            <person name="Zhang Q."/>
            <person name="Wu C."/>
            <person name="Zhang Q."/>
            <person name="Wu Y."/>
            <person name="Walsh T."/>
            <person name="Shen J."/>
        </authorList>
    </citation>
    <scope>NUCLEOTIDE SEQUENCE [LARGE SCALE GENOMIC DNA]</scope>
    <source>
        <strain evidence="8 18">574</strain>
    </source>
</reference>
<geneLocation type="plasmid" evidence="14">
    <name>RCS38_p</name>
</geneLocation>
<dbReference type="EMBL" id="LT985220">
    <property type="protein sequence ID" value="SPD95312.1"/>
    <property type="molecule type" value="Genomic_DNA"/>
</dbReference>
<evidence type="ECO:0000313" key="17">
    <source>
        <dbReference type="Proteomes" id="UP000037564"/>
    </source>
</evidence>
<reference evidence="10" key="7">
    <citation type="submission" date="2018-02" db="EMBL/GenBank/DDBJ databases">
        <authorList>
            <person name="Cea G.-C."/>
            <person name="William W."/>
        </authorList>
    </citation>
    <scope>NUCLEOTIDE SEQUENCE</scope>
    <source>
        <strain evidence="10">548</strain>
        <strain evidence="12">552</strain>
        <strain evidence="16">726</strain>
        <plasmid evidence="10">RCS24TR548_p</plasmid>
        <plasmid evidence="12">RCS28TR552_p</plasmid>
        <plasmid evidence="16">RCS54TR726_p</plasmid>
    </source>
</reference>
<keyword evidence="1" id="KW-0175">Coiled coil</keyword>
<evidence type="ECO:0000313" key="8">
    <source>
        <dbReference type="EMBL" id="OJN35320.1"/>
    </source>
</evidence>
<dbReference type="InterPro" id="IPR045809">
    <property type="entry name" value="MobI"/>
</dbReference>
<dbReference type="Proteomes" id="UP000256244">
    <property type="component" value="Plasmid unnamed3"/>
</dbReference>
<dbReference type="PATRIC" id="fig|562.6985.peg.5606"/>
<geneLocation type="plasmid" evidence="3">
    <name>pECO-c85f</name>
</geneLocation>
<geneLocation type="plasmid" evidence="12">
    <name>RCS28TR552_p</name>
</geneLocation>
<dbReference type="EMBL" id="LT985258">
    <property type="protein sequence ID" value="SPD99593.1"/>
    <property type="molecule type" value="Genomic_DNA"/>
</dbReference>
<proteinExistence type="predicted"/>
<dbReference type="EMBL" id="KP056256">
    <property type="protein sequence ID" value="AIY23065.1"/>
    <property type="molecule type" value="Genomic_DNA"/>
</dbReference>
<geneLocation type="plasmid" evidence="4">
    <name>unnamed3</name>
</geneLocation>
<keyword evidence="2" id="KW-0614">Plasmid</keyword>
<dbReference type="Proteomes" id="UP000037564">
    <property type="component" value="Unassembled WGS sequence"/>
</dbReference>
<evidence type="ECO:0000256" key="1">
    <source>
        <dbReference type="SAM" id="Coils"/>
    </source>
</evidence>
<dbReference type="EMBL" id="CP026405">
    <property type="protein sequence ID" value="AUY05835.1"/>
    <property type="molecule type" value="Genomic_DNA"/>
</dbReference>
<geneLocation type="plasmid" evidence="9">
    <name>RCS1TR83_p</name>
</geneLocation>
<evidence type="ECO:0000313" key="18">
    <source>
        <dbReference type="Proteomes" id="UP000184077"/>
    </source>
</evidence>
<dbReference type="EMBL" id="LT985228">
    <property type="protein sequence ID" value="SPD96531.1"/>
    <property type="molecule type" value="Genomic_DNA"/>
</dbReference>
<geneLocation type="plasmid" evidence="2">
    <name>pYDC637</name>
</geneLocation>
<evidence type="ECO:0000313" key="13">
    <source>
        <dbReference type="EMBL" id="SPD98255.1"/>
    </source>
</evidence>
<dbReference type="Proteomes" id="UP000543252">
    <property type="component" value="Unassembled WGS sequence"/>
</dbReference>
<reference evidence="4 20" key="8">
    <citation type="submission" date="2018-08" db="EMBL/GenBank/DDBJ databases">
        <title>Complete genome sequencing and genomic characterization of five Escherichia coli strains co-producing MCR-1 and ESBLs from different origins in China.</title>
        <authorList>
            <person name="Bai L."/>
        </authorList>
    </citation>
    <scope>NUCLEOTIDE SEQUENCE [LARGE SCALE GENOMIC DNA]</scope>
    <source>
        <strain evidence="4">Cq9</strain>
        <strain evidence="20">cq9</strain>
        <plasmid evidence="20">Plasmid unnamed3</plasmid>
        <plasmid evidence="4">unnamed3</plasmid>
    </source>
</reference>
<evidence type="ECO:0000313" key="10">
    <source>
        <dbReference type="EMBL" id="SPD95662.1"/>
    </source>
</evidence>
<dbReference type="EMBL" id="LT985222">
    <property type="protein sequence ID" value="SPD95662.1"/>
    <property type="molecule type" value="Genomic_DNA"/>
</dbReference>
<sequence>MDRNWEGIEVSLPTERWLDLLDPKLEEERSEITEDLLEAEGREFVAEVRSKLDHALAVLAVEAQQEADMYWNAHKSAREEASEDEQGRVGTRVRILGVSLVAEWYRNRFVEQVPGQKKRVLSTHIKKGRGHAYSMSHFKKEPVWAQELIQQVETRYAVLRQRATALAKIRRALNEYERQLNKTHSDEV</sequence>
<dbReference type="EMBL" id="MOHC01000040">
    <property type="protein sequence ID" value="OJN35320.1"/>
    <property type="molecule type" value="Genomic_DNA"/>
</dbReference>
<organism evidence="6">
    <name type="scientific">Escherichia coli</name>
    <dbReference type="NCBI Taxonomy" id="562"/>
    <lineage>
        <taxon>Bacteria</taxon>
        <taxon>Pseudomonadati</taxon>
        <taxon>Pseudomonadota</taxon>
        <taxon>Gammaproteobacteria</taxon>
        <taxon>Enterobacterales</taxon>
        <taxon>Enterobacteriaceae</taxon>
        <taxon>Escherichia</taxon>
    </lineage>
</organism>
<dbReference type="EMBL" id="AASFMQ010000033">
    <property type="protein sequence ID" value="EFB3617152.1"/>
    <property type="molecule type" value="Genomic_DNA"/>
</dbReference>
<reference evidence="7 17" key="2">
    <citation type="submission" date="2015-07" db="EMBL/GenBank/DDBJ databases">
        <title>Genome sequences of 64 non-O157:H7 Shiga toxin-producing Escherichia coli strains.</title>
        <authorList>
            <person name="Gonzalez-Escalona N."/>
            <person name="Toro M."/>
            <person name="Timme R."/>
            <person name="Payne J."/>
        </authorList>
    </citation>
    <scope>NUCLEOTIDE SEQUENCE [LARGE SCALE GENOMIC DNA]</scope>
    <source>
        <strain evidence="7 17">CFSAN026843</strain>
    </source>
</reference>
<reference evidence="9" key="6">
    <citation type="submission" date="2018-02" db="EMBL/GenBank/DDBJ databases">
        <authorList>
            <person name="Cohen D.B."/>
            <person name="Kent A.D."/>
        </authorList>
    </citation>
    <scope>NUCLEOTIDE SEQUENCE</scope>
    <source>
        <strain evidence="13">167</strain>
        <strain evidence="14">170</strain>
        <strain evidence="15">195</strain>
        <strain evidence="11">513</strain>
        <strain evidence="9">83</strain>
        <plasmid evidence="9">RCS1TR83_p</plasmid>
        <plasmid evidence="11">RCS30_p</plasmid>
        <plasmid evidence="14">RCS38_p</plasmid>
        <plasmid evidence="13">RCS39_p</plasmid>
        <plasmid evidence="15">RCS46_p</plasmid>
    </source>
</reference>
<geneLocation type="plasmid" evidence="11">
    <name>RCS30_p</name>
</geneLocation>
<dbReference type="EMBL" id="DABHXT010000035">
    <property type="protein sequence ID" value="HAJ5960308.1"/>
    <property type="molecule type" value="Genomic_DNA"/>
</dbReference>
<dbReference type="EMBL" id="LGZN01000063">
    <property type="protein sequence ID" value="KNF64888.1"/>
    <property type="molecule type" value="Genomic_DNA"/>
</dbReference>
<evidence type="ECO:0000313" key="5">
    <source>
        <dbReference type="EMBL" id="EFB3617152.1"/>
    </source>
</evidence>
<geneLocation type="plasmid" evidence="10">
    <name>RCS24TR548_p</name>
</geneLocation>
<reference evidence="5 21" key="10">
    <citation type="submission" date="2019-07" db="EMBL/GenBank/DDBJ databases">
        <authorList>
            <consortium name="GenomeTrakr network: Whole genome sequencing for foodborne pathogen traceback"/>
        </authorList>
    </citation>
    <scope>NUCLEOTIDE SEQUENCE [LARGE SCALE GENOMIC DNA]</scope>
    <source>
        <strain evidence="5 21">PSU-1859</strain>
    </source>
</reference>
<evidence type="ECO:0000313" key="15">
    <source>
        <dbReference type="EMBL" id="SPD98781.1"/>
    </source>
</evidence>
<reference evidence="6" key="9">
    <citation type="submission" date="2018-12" db="EMBL/GenBank/DDBJ databases">
        <authorList>
            <consortium name="NCBI Pathogen Detection Project"/>
        </authorList>
    </citation>
    <scope>NUCLEOTIDE SEQUENCE</scope>
    <source>
        <strain evidence="6">EuSCAPE_DE065</strain>
    </source>
</reference>
<evidence type="ECO:0008006" key="22">
    <source>
        <dbReference type="Google" id="ProtNLM"/>
    </source>
</evidence>
<geneLocation type="plasmid" evidence="19">
    <name>peco-c85f</name>
</geneLocation>
<evidence type="ECO:0000313" key="11">
    <source>
        <dbReference type="EMBL" id="SPD96116.1"/>
    </source>
</evidence>
<reference evidence="2" key="1">
    <citation type="journal article" date="2015" name="Antimicrob. Agents Chemother.">
        <title>Complete Sequence of Conjugative IncA/C Plasmid Encoding CMY-2 ?-Lactamase and RmtE 16S rRNA Methyltransferase.</title>
        <authorList>
            <person name="Lee C.S."/>
            <person name="Li J.J."/>
            <person name="Doi Y."/>
        </authorList>
    </citation>
    <scope>NUCLEOTIDE SEQUENCE</scope>
    <source>
        <strain evidence="2">YDC637</strain>
        <plasmid evidence="2">pYDC637</plasmid>
    </source>
</reference>